<dbReference type="InterPro" id="IPR003115">
    <property type="entry name" value="ParB_N"/>
</dbReference>
<reference evidence="2 3" key="1">
    <citation type="submission" date="2024-09" db="EMBL/GenBank/DDBJ databases">
        <authorList>
            <person name="Makale K.P.P."/>
            <person name="Makhzoum A."/>
            <person name="Rantong G."/>
            <person name="Rahube T.O."/>
        </authorList>
    </citation>
    <scope>NUCLEOTIDE SEQUENCE [LARGE SCALE GENOMIC DNA]</scope>
    <source>
        <strain evidence="2 3">KM_D13</strain>
    </source>
</reference>
<feature type="domain" description="ParB-like N-terminal" evidence="1">
    <location>
        <begin position="2"/>
        <end position="29"/>
    </location>
</feature>
<dbReference type="EMBL" id="JBHDLN010000022">
    <property type="protein sequence ID" value="MFB0846538.1"/>
    <property type="molecule type" value="Genomic_DNA"/>
</dbReference>
<dbReference type="Proteomes" id="UP001575622">
    <property type="component" value="Unassembled WGS sequence"/>
</dbReference>
<keyword evidence="3" id="KW-1185">Reference proteome</keyword>
<dbReference type="InterPro" id="IPR036086">
    <property type="entry name" value="ParB/Sulfiredoxin_sf"/>
</dbReference>
<evidence type="ECO:0000259" key="1">
    <source>
        <dbReference type="Pfam" id="PF02195"/>
    </source>
</evidence>
<name>A0ABV4VA71_9BACL</name>
<dbReference type="RefSeq" id="WP_373956489.1">
    <property type="nucleotide sequence ID" value="NZ_JBHDLN010000022.1"/>
</dbReference>
<dbReference type="Gene3D" id="3.90.1530.30">
    <property type="match status" value="1"/>
</dbReference>
<protein>
    <submittedName>
        <fullName evidence="2">ParB N-terminal domain-containing protein</fullName>
    </submittedName>
</protein>
<organism evidence="2 3">
    <name type="scientific">Paenibacillus oleatilyticus</name>
    <dbReference type="NCBI Taxonomy" id="2594886"/>
    <lineage>
        <taxon>Bacteria</taxon>
        <taxon>Bacillati</taxon>
        <taxon>Bacillota</taxon>
        <taxon>Bacilli</taxon>
        <taxon>Bacillales</taxon>
        <taxon>Paenibacillaceae</taxon>
        <taxon>Paenibacillus</taxon>
    </lineage>
</organism>
<proteinExistence type="predicted"/>
<comment type="caution">
    <text evidence="2">The sequence shown here is derived from an EMBL/GenBank/DDBJ whole genome shotgun (WGS) entry which is preliminary data.</text>
</comment>
<dbReference type="Pfam" id="PF02195">
    <property type="entry name" value="ParB_N"/>
    <property type="match status" value="1"/>
</dbReference>
<dbReference type="SUPFAM" id="SSF110849">
    <property type="entry name" value="ParB/Sulfiredoxin"/>
    <property type="match status" value="1"/>
</dbReference>
<evidence type="ECO:0000313" key="2">
    <source>
        <dbReference type="EMBL" id="MFB0846538.1"/>
    </source>
</evidence>
<evidence type="ECO:0000313" key="3">
    <source>
        <dbReference type="Proteomes" id="UP001575622"/>
    </source>
</evidence>
<sequence>MYEDERLTDMMDSIRNNGILVPLIVRKIELDDRG</sequence>
<accession>A0ABV4VA71</accession>
<gene>
    <name evidence="2" type="ORF">ACEU3E_30520</name>
</gene>